<gene>
    <name evidence="1" type="ORF">GAGA_1311</name>
</gene>
<dbReference type="EMBL" id="BAEK01000021">
    <property type="protein sequence ID" value="GAC04168.1"/>
    <property type="molecule type" value="Genomic_DNA"/>
</dbReference>
<proteinExistence type="predicted"/>
<evidence type="ECO:0000313" key="2">
    <source>
        <dbReference type="Proteomes" id="UP000008372"/>
    </source>
</evidence>
<organism evidence="1 2">
    <name type="scientific">Paraglaciecola agarilytica NO2</name>
    <dbReference type="NCBI Taxonomy" id="1125747"/>
    <lineage>
        <taxon>Bacteria</taxon>
        <taxon>Pseudomonadati</taxon>
        <taxon>Pseudomonadota</taxon>
        <taxon>Gammaproteobacteria</taxon>
        <taxon>Alteromonadales</taxon>
        <taxon>Alteromonadaceae</taxon>
        <taxon>Paraglaciecola</taxon>
    </lineage>
</organism>
<evidence type="ECO:0008006" key="3">
    <source>
        <dbReference type="Google" id="ProtNLM"/>
    </source>
</evidence>
<accession>A0ABQ0I4D8</accession>
<name>A0ABQ0I4D8_9ALTE</name>
<comment type="caution">
    <text evidence="1">The sequence shown here is derived from an EMBL/GenBank/DDBJ whole genome shotgun (WGS) entry which is preliminary data.</text>
</comment>
<dbReference type="Proteomes" id="UP000008372">
    <property type="component" value="Unassembled WGS sequence"/>
</dbReference>
<reference evidence="1 2" key="1">
    <citation type="journal article" date="2014" name="Environ. Microbiol.">
        <title>Comparative genomics of the marine bacterial genus Glaciecola reveals the high degree of genomic diversity and genomic characteristic for cold adaptation.</title>
        <authorList>
            <person name="Qin Q.L."/>
            <person name="Xie B.B."/>
            <person name="Yu Y."/>
            <person name="Shu Y.L."/>
            <person name="Rong J.C."/>
            <person name="Zhang Y.J."/>
            <person name="Zhao D.L."/>
            <person name="Chen X.L."/>
            <person name="Zhang X.Y."/>
            <person name="Chen B."/>
            <person name="Zhou B.C."/>
            <person name="Zhang Y.Z."/>
        </authorList>
    </citation>
    <scope>NUCLEOTIDE SEQUENCE [LARGE SCALE GENOMIC DNA]</scope>
    <source>
        <strain evidence="1 2">NO2</strain>
    </source>
</reference>
<keyword evidence="2" id="KW-1185">Reference proteome</keyword>
<protein>
    <recommendedName>
        <fullName evidence="3">Transposase</fullName>
    </recommendedName>
</protein>
<sequence>MFQCATEVKAGRVPKTCPNGQEISIMLNLLIFMKYSGFVVEES</sequence>
<evidence type="ECO:0000313" key="1">
    <source>
        <dbReference type="EMBL" id="GAC04168.1"/>
    </source>
</evidence>